<dbReference type="Proteomes" id="UP000199321">
    <property type="component" value="Unassembled WGS sequence"/>
</dbReference>
<gene>
    <name evidence="1" type="ORF">SAMN05421855_103479</name>
</gene>
<protein>
    <submittedName>
        <fullName evidence="1">Uncharacterized protein</fullName>
    </submittedName>
</protein>
<evidence type="ECO:0000313" key="2">
    <source>
        <dbReference type="Proteomes" id="UP000199321"/>
    </source>
</evidence>
<evidence type="ECO:0000313" key="1">
    <source>
        <dbReference type="EMBL" id="SDE94425.1"/>
    </source>
</evidence>
<organism evidence="1 2">
    <name type="scientific">Ulvibacter litoralis</name>
    <dbReference type="NCBI Taxonomy" id="227084"/>
    <lineage>
        <taxon>Bacteria</taxon>
        <taxon>Pseudomonadati</taxon>
        <taxon>Bacteroidota</taxon>
        <taxon>Flavobacteriia</taxon>
        <taxon>Flavobacteriales</taxon>
        <taxon>Flavobacteriaceae</taxon>
        <taxon>Ulvibacter</taxon>
    </lineage>
</organism>
<reference evidence="1 2" key="1">
    <citation type="submission" date="2016-10" db="EMBL/GenBank/DDBJ databases">
        <authorList>
            <person name="de Groot N.N."/>
        </authorList>
    </citation>
    <scope>NUCLEOTIDE SEQUENCE [LARGE SCALE GENOMIC DNA]</scope>
    <source>
        <strain evidence="1 2">DSM 16195</strain>
    </source>
</reference>
<dbReference type="AlphaFoldDB" id="A0A1G7H248"/>
<keyword evidence="2" id="KW-1185">Reference proteome</keyword>
<accession>A0A1G7H248</accession>
<sequence length="70" mass="8035">MTPCYSISLLISDTIPELSYCGKADDIKVPNPHFGCIVDTITFTDIKDRLEKTEYKVCMETFIKDQNEKK</sequence>
<name>A0A1G7H248_9FLAO</name>
<dbReference type="STRING" id="227084.SAMN05421855_103479"/>
<proteinExistence type="predicted"/>
<dbReference type="EMBL" id="FNBA01000003">
    <property type="protein sequence ID" value="SDE94425.1"/>
    <property type="molecule type" value="Genomic_DNA"/>
</dbReference>